<evidence type="ECO:0000259" key="2">
    <source>
        <dbReference type="PROSITE" id="PS51340"/>
    </source>
</evidence>
<dbReference type="GO" id="GO:0030170">
    <property type="term" value="F:pyridoxal phosphate binding"/>
    <property type="evidence" value="ECO:0007669"/>
    <property type="project" value="InterPro"/>
</dbReference>
<dbReference type="GO" id="GO:0005743">
    <property type="term" value="C:mitochondrial inner membrane"/>
    <property type="evidence" value="ECO:0007669"/>
    <property type="project" value="TreeGrafter"/>
</dbReference>
<evidence type="ECO:0000256" key="1">
    <source>
        <dbReference type="SAM" id="Phobius"/>
    </source>
</evidence>
<evidence type="ECO:0000313" key="3">
    <source>
        <dbReference type="Ensembl" id="ENSGMOP00000020837.2"/>
    </source>
</evidence>
<dbReference type="Ensembl" id="ENSGMOT00000021346.2">
    <property type="protein sequence ID" value="ENSGMOP00000020837.2"/>
    <property type="gene ID" value="ENSGMOG00000027382.1"/>
</dbReference>
<dbReference type="InterPro" id="IPR011037">
    <property type="entry name" value="Pyrv_Knase-like_insert_dom_sf"/>
</dbReference>
<dbReference type="Pfam" id="PF03476">
    <property type="entry name" value="MOSC_N"/>
    <property type="match status" value="1"/>
</dbReference>
<feature type="domain" description="MOSC" evidence="2">
    <location>
        <begin position="228"/>
        <end position="385"/>
    </location>
</feature>
<keyword evidence="1" id="KW-1133">Transmembrane helix</keyword>
<organism evidence="3 4">
    <name type="scientific">Gadus morhua</name>
    <name type="common">Atlantic cod</name>
    <dbReference type="NCBI Taxonomy" id="8049"/>
    <lineage>
        <taxon>Eukaryota</taxon>
        <taxon>Metazoa</taxon>
        <taxon>Chordata</taxon>
        <taxon>Craniata</taxon>
        <taxon>Vertebrata</taxon>
        <taxon>Euteleostomi</taxon>
        <taxon>Actinopterygii</taxon>
        <taxon>Neopterygii</taxon>
        <taxon>Teleostei</taxon>
        <taxon>Neoteleostei</taxon>
        <taxon>Acanthomorphata</taxon>
        <taxon>Zeiogadaria</taxon>
        <taxon>Gadariae</taxon>
        <taxon>Gadiformes</taxon>
        <taxon>Gadoidei</taxon>
        <taxon>Gadidae</taxon>
        <taxon>Gadus</taxon>
    </lineage>
</organism>
<dbReference type="Pfam" id="PF03473">
    <property type="entry name" value="MOSC"/>
    <property type="match status" value="1"/>
</dbReference>
<dbReference type="SUPFAM" id="SSF141673">
    <property type="entry name" value="MOSC N-terminal domain-like"/>
    <property type="match status" value="1"/>
</dbReference>
<proteinExistence type="predicted"/>
<dbReference type="OMA" id="MFLVYNE"/>
<dbReference type="PANTHER" id="PTHR14237:SF19">
    <property type="entry name" value="MITOCHONDRIAL AMIDOXIME REDUCING COMPONENT 1"/>
    <property type="match status" value="1"/>
</dbReference>
<dbReference type="GeneTree" id="ENSGT00940000159665"/>
<reference evidence="3" key="1">
    <citation type="submission" date="2025-08" db="UniProtKB">
        <authorList>
            <consortium name="Ensembl"/>
        </authorList>
    </citation>
    <scope>IDENTIFICATION</scope>
</reference>
<accession>A0A8C4ZTN1</accession>
<dbReference type="GO" id="GO:0043546">
    <property type="term" value="F:molybdopterin cofactor binding"/>
    <property type="evidence" value="ECO:0007669"/>
    <property type="project" value="TreeGrafter"/>
</dbReference>
<dbReference type="GO" id="GO:0042126">
    <property type="term" value="P:nitrate metabolic process"/>
    <property type="evidence" value="ECO:0007669"/>
    <property type="project" value="TreeGrafter"/>
</dbReference>
<keyword evidence="4" id="KW-1185">Reference proteome</keyword>
<dbReference type="GO" id="GO:0030151">
    <property type="term" value="F:molybdenum ion binding"/>
    <property type="evidence" value="ECO:0007669"/>
    <property type="project" value="InterPro"/>
</dbReference>
<protein>
    <recommendedName>
        <fullName evidence="2">MOSC domain-containing protein</fullName>
    </recommendedName>
</protein>
<reference evidence="3" key="2">
    <citation type="submission" date="2025-09" db="UniProtKB">
        <authorList>
            <consortium name="Ensembl"/>
        </authorList>
    </citation>
    <scope>IDENTIFICATION</scope>
</reference>
<dbReference type="InterPro" id="IPR005303">
    <property type="entry name" value="MOCOS_middle"/>
</dbReference>
<dbReference type="Proteomes" id="UP000694546">
    <property type="component" value="Chromosome 5"/>
</dbReference>
<dbReference type="SUPFAM" id="SSF50800">
    <property type="entry name" value="PK beta-barrel domain-like"/>
    <property type="match status" value="1"/>
</dbReference>
<keyword evidence="1" id="KW-0472">Membrane</keyword>
<dbReference type="AlphaFoldDB" id="A0A8C4ZTN1"/>
<dbReference type="GO" id="GO:0008940">
    <property type="term" value="F:nitrate reductase activity"/>
    <property type="evidence" value="ECO:0007669"/>
    <property type="project" value="TreeGrafter"/>
</dbReference>
<dbReference type="PROSITE" id="PS51340">
    <property type="entry name" value="MOSC"/>
    <property type="match status" value="1"/>
</dbReference>
<feature type="transmembrane region" description="Helical" evidence="1">
    <location>
        <begin position="76"/>
        <end position="94"/>
    </location>
</feature>
<dbReference type="InterPro" id="IPR005302">
    <property type="entry name" value="MoCF_Sase_C"/>
</dbReference>
<sequence>MATCQNEKISSHSVSFYNLFVTSRGDTRVRDGSLSSLNYKTSIALQSPTACLLSRPNSNMGFEKLSIAAIAQNKKLYLVVGGAGAAVVCLSLAWRSLRSREKVRVGVVSQLLVHPLKSGKGISVAFAECHHIGLKHGELMDRHWLVVKEDGHMVAGKQQPRQVLVALTSDGGRLCLNGPGMEELQMPLQQPHNPIMDCRVFGTDIQGRDCGDEAACWITRFLGGEIGYRLVHFEPHMEPRRSADQEKLFSQDEKVAYPNVGPVMLLSEASVGDLNGKLQKDVTVERFRPNIVVSDCNAFEEDSWTELLIGDVRLHRVMACGRCSFITVDPETGIISRKEPLVTLKGYRQCQPSEAEIYKKSPLFGQFFTVKKTGIIQVGDVVYRIGR</sequence>
<evidence type="ECO:0000313" key="4">
    <source>
        <dbReference type="Proteomes" id="UP000694546"/>
    </source>
</evidence>
<name>A0A8C4ZTN1_GADMO</name>
<dbReference type="PANTHER" id="PTHR14237">
    <property type="entry name" value="MOLYBDOPTERIN COFACTOR SULFURASE MOSC"/>
    <property type="match status" value="1"/>
</dbReference>
<keyword evidence="1" id="KW-0812">Transmembrane</keyword>